<dbReference type="GO" id="GO:0030170">
    <property type="term" value="F:pyridoxal phosphate binding"/>
    <property type="evidence" value="ECO:0007669"/>
    <property type="project" value="InterPro"/>
</dbReference>
<dbReference type="InterPro" id="IPR015424">
    <property type="entry name" value="PyrdxlP-dep_Trfase"/>
</dbReference>
<dbReference type="Pfam" id="PF00155">
    <property type="entry name" value="Aminotran_1_2"/>
    <property type="match status" value="1"/>
</dbReference>
<evidence type="ECO:0000256" key="4">
    <source>
        <dbReference type="ARBA" id="ARBA00022576"/>
    </source>
</evidence>
<comment type="pathway">
    <text evidence="12">Amino-acid degradation; L-alanine degradation via transaminase pathway; pyruvate from L-alanine: step 1/1.</text>
</comment>
<evidence type="ECO:0000256" key="7">
    <source>
        <dbReference type="ARBA" id="ARBA00022723"/>
    </source>
</evidence>
<reference evidence="18" key="1">
    <citation type="submission" date="2021-02" db="EMBL/GenBank/DDBJ databases">
        <authorList>
            <person name="Nowell W R."/>
        </authorList>
    </citation>
    <scope>NUCLEOTIDE SEQUENCE</scope>
</reference>
<feature type="domain" description="Peptidase C51" evidence="17">
    <location>
        <begin position="350"/>
        <end position="491"/>
    </location>
</feature>
<name>A0A819A9R4_9BILA</name>
<evidence type="ECO:0000256" key="12">
    <source>
        <dbReference type="ARBA" id="ARBA00025708"/>
    </source>
</evidence>
<dbReference type="FunFam" id="3.90.1150.10:FF:000010">
    <property type="entry name" value="Alanine aminotransferase 2"/>
    <property type="match status" value="1"/>
</dbReference>
<keyword evidence="6" id="KW-0808">Transferase</keyword>
<keyword evidence="16" id="KW-1133">Transmembrane helix</keyword>
<dbReference type="SUPFAM" id="SSF53383">
    <property type="entry name" value="PLP-dependent transferases"/>
    <property type="match status" value="1"/>
</dbReference>
<dbReference type="GO" id="GO:0046872">
    <property type="term" value="F:metal ion binding"/>
    <property type="evidence" value="ECO:0007669"/>
    <property type="project" value="UniProtKB-KW"/>
</dbReference>
<feature type="transmembrane region" description="Helical" evidence="16">
    <location>
        <begin position="902"/>
        <end position="921"/>
    </location>
</feature>
<dbReference type="InterPro" id="IPR038765">
    <property type="entry name" value="Papain-like_cys_pep_sf"/>
</dbReference>
<keyword evidence="19" id="KW-1185">Reference proteome</keyword>
<dbReference type="EC" id="2.6.1.2" evidence="14"/>
<dbReference type="PANTHER" id="PTHR11751">
    <property type="entry name" value="ALANINE AMINOTRANSFERASE"/>
    <property type="match status" value="1"/>
</dbReference>
<evidence type="ECO:0000259" key="17">
    <source>
        <dbReference type="PROSITE" id="PS50911"/>
    </source>
</evidence>
<evidence type="ECO:0000256" key="2">
    <source>
        <dbReference type="ARBA" id="ARBA00008227"/>
    </source>
</evidence>
<dbReference type="InterPro" id="IPR005494">
    <property type="entry name" value="GSPS_pre-ATP-grasp-like_dom"/>
</dbReference>
<keyword evidence="11" id="KW-0663">Pyridoxal phosphate</keyword>
<comment type="catalytic activity">
    <reaction evidence="15">
        <text>L-alanine + 2-oxoglutarate = pyruvate + L-glutamate</text>
        <dbReference type="Rhea" id="RHEA:19453"/>
        <dbReference type="ChEBI" id="CHEBI:15361"/>
        <dbReference type="ChEBI" id="CHEBI:16810"/>
        <dbReference type="ChEBI" id="CHEBI:29985"/>
        <dbReference type="ChEBI" id="CHEBI:57972"/>
        <dbReference type="EC" id="2.6.1.2"/>
    </reaction>
</comment>
<keyword evidence="8" id="KW-0547">Nucleotide-binding</keyword>
<dbReference type="SUPFAM" id="SSF52440">
    <property type="entry name" value="PreATP-grasp domain"/>
    <property type="match status" value="1"/>
</dbReference>
<dbReference type="CDD" id="cd00609">
    <property type="entry name" value="AAT_like"/>
    <property type="match status" value="1"/>
</dbReference>
<evidence type="ECO:0000313" key="19">
    <source>
        <dbReference type="Proteomes" id="UP000663866"/>
    </source>
</evidence>
<proteinExistence type="inferred from homology"/>
<comment type="similarity">
    <text evidence="13">Belongs to the class-I pyridoxal-phosphate-dependent aminotransferase family. Alanine aminotransferase subfamily.</text>
</comment>
<evidence type="ECO:0000256" key="8">
    <source>
        <dbReference type="ARBA" id="ARBA00022741"/>
    </source>
</evidence>
<dbReference type="Pfam" id="PF05257">
    <property type="entry name" value="CHAP"/>
    <property type="match status" value="1"/>
</dbReference>
<keyword evidence="16" id="KW-0472">Membrane</keyword>
<dbReference type="FunFam" id="3.40.640.10:FF:000226">
    <property type="entry name" value="Alanine aminotransferase 2"/>
    <property type="match status" value="1"/>
</dbReference>
<evidence type="ECO:0000256" key="14">
    <source>
        <dbReference type="ARBA" id="ARBA00026106"/>
    </source>
</evidence>
<dbReference type="EMBL" id="CAJOBG010000245">
    <property type="protein sequence ID" value="CAF3784301.1"/>
    <property type="molecule type" value="Genomic_DNA"/>
</dbReference>
<dbReference type="InterPro" id="IPR004839">
    <property type="entry name" value="Aminotransferase_I/II_large"/>
</dbReference>
<dbReference type="Gene3D" id="3.90.1150.10">
    <property type="entry name" value="Aspartate Aminotransferase, domain 1"/>
    <property type="match status" value="1"/>
</dbReference>
<dbReference type="GO" id="GO:0004021">
    <property type="term" value="F:L-alanine:2-oxoglutarate aminotransferase activity"/>
    <property type="evidence" value="ECO:0007669"/>
    <property type="project" value="UniProtKB-EC"/>
</dbReference>
<organism evidence="18 19">
    <name type="scientific">Rotaria magnacalcarata</name>
    <dbReference type="NCBI Taxonomy" id="392030"/>
    <lineage>
        <taxon>Eukaryota</taxon>
        <taxon>Metazoa</taxon>
        <taxon>Spiralia</taxon>
        <taxon>Gnathifera</taxon>
        <taxon>Rotifera</taxon>
        <taxon>Eurotatoria</taxon>
        <taxon>Bdelloidea</taxon>
        <taxon>Philodinida</taxon>
        <taxon>Philodinidae</taxon>
        <taxon>Rotaria</taxon>
    </lineage>
</organism>
<keyword evidence="7" id="KW-0479">Metal-binding</keyword>
<dbReference type="InterPro" id="IPR007921">
    <property type="entry name" value="CHAP_dom"/>
</dbReference>
<evidence type="ECO:0000256" key="5">
    <source>
        <dbReference type="ARBA" id="ARBA00022598"/>
    </source>
</evidence>
<dbReference type="InterPro" id="IPR015421">
    <property type="entry name" value="PyrdxlP-dep_Trfase_major"/>
</dbReference>
<comment type="cofactor">
    <cofactor evidence="1">
        <name>pyridoxal 5'-phosphate</name>
        <dbReference type="ChEBI" id="CHEBI:597326"/>
    </cofactor>
</comment>
<dbReference type="Pfam" id="PF03738">
    <property type="entry name" value="GSP_synth"/>
    <property type="match status" value="1"/>
</dbReference>
<evidence type="ECO:0000256" key="16">
    <source>
        <dbReference type="SAM" id="Phobius"/>
    </source>
</evidence>
<evidence type="ECO:0000256" key="11">
    <source>
        <dbReference type="ARBA" id="ARBA00022898"/>
    </source>
</evidence>
<accession>A0A819A9R4</accession>
<dbReference type="Gene3D" id="3.40.640.10">
    <property type="entry name" value="Type I PLP-dependent aspartate aminotransferase-like (Major domain)"/>
    <property type="match status" value="1"/>
</dbReference>
<protein>
    <recommendedName>
        <fullName evidence="14">alanine transaminase</fullName>
        <ecNumber evidence="14">2.6.1.2</ecNumber>
    </recommendedName>
</protein>
<keyword evidence="9" id="KW-0067">ATP-binding</keyword>
<keyword evidence="5" id="KW-0436">Ligase</keyword>
<evidence type="ECO:0000256" key="3">
    <source>
        <dbReference type="ARBA" id="ARBA00011738"/>
    </source>
</evidence>
<gene>
    <name evidence="18" type="ORF">OVN521_LOCUS2951</name>
</gene>
<dbReference type="SUPFAM" id="SSF56059">
    <property type="entry name" value="Glutathione synthetase ATP-binding domain-like"/>
    <property type="match status" value="1"/>
</dbReference>
<evidence type="ECO:0000256" key="6">
    <source>
        <dbReference type="ARBA" id="ARBA00022679"/>
    </source>
</evidence>
<dbReference type="Gene3D" id="3.90.1720.10">
    <property type="entry name" value="endopeptidase domain like (from Nostoc punctiforme)"/>
    <property type="match status" value="1"/>
</dbReference>
<keyword evidence="4" id="KW-0032">Aminotransferase</keyword>
<evidence type="ECO:0000313" key="18">
    <source>
        <dbReference type="EMBL" id="CAF3784301.1"/>
    </source>
</evidence>
<dbReference type="InterPro" id="IPR016185">
    <property type="entry name" value="PreATP-grasp_dom_sf"/>
</dbReference>
<evidence type="ECO:0000256" key="15">
    <source>
        <dbReference type="ARBA" id="ARBA00047412"/>
    </source>
</evidence>
<dbReference type="PROSITE" id="PS50911">
    <property type="entry name" value="CHAP"/>
    <property type="match status" value="1"/>
</dbReference>
<keyword evidence="16" id="KW-0812">Transmembrane</keyword>
<evidence type="ECO:0000256" key="10">
    <source>
        <dbReference type="ARBA" id="ARBA00022842"/>
    </source>
</evidence>
<dbReference type="GO" id="GO:0005524">
    <property type="term" value="F:ATP binding"/>
    <property type="evidence" value="ECO:0007669"/>
    <property type="project" value="UniProtKB-KW"/>
</dbReference>
<comment type="similarity">
    <text evidence="2">In the C-terminal section; belongs to the glutathionylspermidine synthase preATP-grasp family.</text>
</comment>
<evidence type="ECO:0000256" key="13">
    <source>
        <dbReference type="ARBA" id="ARBA00025785"/>
    </source>
</evidence>
<dbReference type="Gene3D" id="3.30.1490.330">
    <property type="match status" value="1"/>
</dbReference>
<dbReference type="GO" id="GO:0016874">
    <property type="term" value="F:ligase activity"/>
    <property type="evidence" value="ECO:0007669"/>
    <property type="project" value="UniProtKB-KW"/>
</dbReference>
<dbReference type="InterPro" id="IPR015422">
    <property type="entry name" value="PyrdxlP-dep_Trfase_small"/>
</dbReference>
<sequence>MIPVPQYPLYSATLSEYGAHQIEYYLDEDNNWALNIDELERAINATKDRCIPRGIVIINPGNPTGQVLSRENIENVIRFAHKHRLFILADEVYQENVYLPGSKFFSFKKTLMDLGAPFNQMEMASFHSASKGWHGECGSRGGYYELINIDKDVRLQVNKLITASLCSAAWGQAMMGAIISPPKEGEPSYELYKKERLDIVNRLKQKAELASQLFNSVEGVQCNAVMGAMYAFPRIEMPEKVINHAKSKNMVPDAFYCFQLLEKTGICVVPGSGFKQKPGTYHFRTTLLPPVDQMIDMVNVKNNLLCEVFIPIFSIGTKYLEPIMLTSEKPASIPFNKVQGIASSNVHAYSNGDDDFFSVERHYLHGIFMGFKWQCVEFARRWLLMRKSCIFPPVPHAADMWNDLKYVERVTDGKRFLLKLYPNGSPHIPKRDSLLIYARNAELPFGHVAVICDVVPGFIRIAEQNYIYHSWSDDFSREVSLVIKDDCYFIKDDDELCGWIEIDDNDELEPLDENKLHLILDQYRETKPVGTLKRCSVTDKSFHSINNWLNEEDPAEKYFIKLYGPDLIRADTDTLPYYEVDQNLTLSVGSTSNELHQMFMDATNHVVKNDKVLKQFCIPEVFWPKIRESWTHDRDLTMSGRFDFAFDGQQLKTFEYNADSASALFEMAIIQEKWAQAVKLDHSFMSGFQLHRLLIKSWQKMCSHLNVKYVHLLIDDDQDEILTARYMQYVLKEANIESKLSILFDNLYWKDSKILDDEGNEVKLIWKTWMWETTFSDYLQAEKDGNLNKKINGEHPRLCEVLLNDDIKVIEPLWKVIPSNKAILPVLWSMFPDHPHLLTSEWTVTDELKQAGYVKKPIVGRCGHNVTLYDAHGDSVLDETQGQFVNRNLIYQKLFQLPKYDGYYAIIGSWIIHGLFAGFGIREDKKLITDAESPVTACCITWK</sequence>
<evidence type="ECO:0000256" key="9">
    <source>
        <dbReference type="ARBA" id="ARBA00022840"/>
    </source>
</evidence>
<comment type="caution">
    <text evidence="18">The sequence shown here is derived from an EMBL/GenBank/DDBJ whole genome shotgun (WGS) entry which is preliminary data.</text>
</comment>
<comment type="subunit">
    <text evidence="3">Homodimer.</text>
</comment>
<dbReference type="InterPro" id="IPR045088">
    <property type="entry name" value="ALAT1/2-like"/>
</dbReference>
<dbReference type="Proteomes" id="UP000663866">
    <property type="component" value="Unassembled WGS sequence"/>
</dbReference>
<dbReference type="AlphaFoldDB" id="A0A819A9R4"/>
<dbReference type="SUPFAM" id="SSF54001">
    <property type="entry name" value="Cysteine proteinases"/>
    <property type="match status" value="1"/>
</dbReference>
<evidence type="ECO:0000256" key="1">
    <source>
        <dbReference type="ARBA" id="ARBA00001933"/>
    </source>
</evidence>
<dbReference type="PANTHER" id="PTHR11751:SF29">
    <property type="entry name" value="ALANINE TRANSAMINASE"/>
    <property type="match status" value="1"/>
</dbReference>
<keyword evidence="10" id="KW-0460">Magnesium</keyword>